<feature type="binding site" evidence="5">
    <location>
        <position position="370"/>
    </location>
    <ligand>
        <name>Zn(2+)</name>
        <dbReference type="ChEBI" id="CHEBI:29105"/>
    </ligand>
</feature>
<dbReference type="OrthoDB" id="261426at2759"/>
<feature type="binding site" evidence="5">
    <location>
        <position position="369"/>
    </location>
    <ligand>
        <name>Zn(2+)</name>
        <dbReference type="ChEBI" id="CHEBI:29105"/>
    </ligand>
</feature>
<dbReference type="GO" id="GO:0008270">
    <property type="term" value="F:zinc ion binding"/>
    <property type="evidence" value="ECO:0007669"/>
    <property type="project" value="InterPro"/>
</dbReference>
<dbReference type="Proteomes" id="UP000757232">
    <property type="component" value="Unassembled WGS sequence"/>
</dbReference>
<evidence type="ECO:0000313" key="8">
    <source>
        <dbReference type="Proteomes" id="UP000757232"/>
    </source>
</evidence>
<proteinExistence type="predicted"/>
<comment type="cofactor">
    <cofactor evidence="5">
        <name>Zn(2+)</name>
        <dbReference type="ChEBI" id="CHEBI:29105"/>
    </cofactor>
</comment>
<reference evidence="7" key="1">
    <citation type="submission" date="2016-06" db="EMBL/GenBank/DDBJ databases">
        <title>Draft Genome sequence of the fungus Inonotus baumii.</title>
        <authorList>
            <person name="Zhu H."/>
            <person name="Lin W."/>
        </authorList>
    </citation>
    <scope>NUCLEOTIDE SEQUENCE</scope>
    <source>
        <strain evidence="7">821</strain>
    </source>
</reference>
<evidence type="ECO:0000256" key="5">
    <source>
        <dbReference type="PROSITE-ProRule" id="PRU00333"/>
    </source>
</evidence>
<dbReference type="AlphaFoldDB" id="A0A9Q5I0R2"/>
<protein>
    <submittedName>
        <fullName evidence="7">Homocysteine S-methyltransferase</fullName>
    </submittedName>
</protein>
<feature type="binding site" evidence="5">
    <location>
        <position position="281"/>
    </location>
    <ligand>
        <name>Zn(2+)</name>
        <dbReference type="ChEBI" id="CHEBI:29105"/>
    </ligand>
</feature>
<feature type="domain" description="Hcy-binding" evidence="6">
    <location>
        <begin position="1"/>
        <end position="384"/>
    </location>
</feature>
<accession>A0A9Q5I0R2</accession>
<keyword evidence="8" id="KW-1185">Reference proteome</keyword>
<dbReference type="GO" id="GO:0009086">
    <property type="term" value="P:methionine biosynthetic process"/>
    <property type="evidence" value="ECO:0007669"/>
    <property type="project" value="InterPro"/>
</dbReference>
<dbReference type="Gene3D" id="3.20.20.330">
    <property type="entry name" value="Homocysteine-binding-like domain"/>
    <property type="match status" value="1"/>
</dbReference>
<name>A0A9Q5I0R2_SANBA</name>
<gene>
    <name evidence="7" type="ORF">A7U60_g3490</name>
</gene>
<dbReference type="PANTHER" id="PTHR46015">
    <property type="entry name" value="ZGC:172121"/>
    <property type="match status" value="1"/>
</dbReference>
<keyword evidence="2 5" id="KW-0808">Transferase</keyword>
<dbReference type="GO" id="GO:0033528">
    <property type="term" value="P:S-methylmethionine cycle"/>
    <property type="evidence" value="ECO:0007669"/>
    <property type="project" value="TreeGrafter"/>
</dbReference>
<dbReference type="InterPro" id="IPR036589">
    <property type="entry name" value="HCY_dom_sf"/>
</dbReference>
<keyword evidence="1 5" id="KW-0489">Methyltransferase</keyword>
<dbReference type="PANTHER" id="PTHR46015:SF1">
    <property type="entry name" value="HOMOCYSTEINE S-METHYLTRANSFERASE-LIKE ISOFORM 1"/>
    <property type="match status" value="1"/>
</dbReference>
<keyword evidence="3 5" id="KW-0479">Metal-binding</keyword>
<dbReference type="InterPro" id="IPR051486">
    <property type="entry name" value="Hcy_S-methyltransferase"/>
</dbReference>
<sequence length="397" mass="43819">MSSKSSLPRLVLLDGGLGTTLEDVFEKDISSPLWSASIVDKDPDAIVQVHSAFLDAGSDVILTATYQCAFGTFERAGYSKVDAILLMRKAVRLAARAKNQVSRDNGPVSIALSLGPYGATLSPPQEYGGFYPPPYGPRAYTDDSENFNAFTDMNDERAATLALADFHYERLKVFADDGEDSVWPLIDLIAFETVPIQREIYAIRIAMDRLKSHLSSRGLAYKPWWISTIWPMDVSYHPAYPGGGIIAYKCIAHALLFGHGPIKHKGSVIGMAVPEGIGINCTHIAQLDDVLPKVRGSVARMRIQKMPFLVLYPNGGNMYDIMNRRWIPEEELNKEKDKTSPEMWASCVASIASAERDSGVWQQVMVGGCCKTTPKHIEMLSRAWNSSGSIERDAIRI</sequence>
<keyword evidence="4 5" id="KW-0862">Zinc</keyword>
<organism evidence="7 8">
    <name type="scientific">Sanghuangporus baumii</name>
    <name type="common">Phellinus baumii</name>
    <dbReference type="NCBI Taxonomy" id="108892"/>
    <lineage>
        <taxon>Eukaryota</taxon>
        <taxon>Fungi</taxon>
        <taxon>Dikarya</taxon>
        <taxon>Basidiomycota</taxon>
        <taxon>Agaricomycotina</taxon>
        <taxon>Agaricomycetes</taxon>
        <taxon>Hymenochaetales</taxon>
        <taxon>Hymenochaetaceae</taxon>
        <taxon>Sanghuangporus</taxon>
    </lineage>
</organism>
<dbReference type="EMBL" id="LNZH02000157">
    <property type="protein sequence ID" value="OCB89399.1"/>
    <property type="molecule type" value="Genomic_DNA"/>
</dbReference>
<evidence type="ECO:0000256" key="3">
    <source>
        <dbReference type="ARBA" id="ARBA00022723"/>
    </source>
</evidence>
<comment type="caution">
    <text evidence="7">The sequence shown here is derived from an EMBL/GenBank/DDBJ whole genome shotgun (WGS) entry which is preliminary data.</text>
</comment>
<dbReference type="SUPFAM" id="SSF82282">
    <property type="entry name" value="Homocysteine S-methyltransferase"/>
    <property type="match status" value="1"/>
</dbReference>
<evidence type="ECO:0000256" key="4">
    <source>
        <dbReference type="ARBA" id="ARBA00022833"/>
    </source>
</evidence>
<evidence type="ECO:0000313" key="7">
    <source>
        <dbReference type="EMBL" id="OCB89399.1"/>
    </source>
</evidence>
<evidence type="ECO:0000259" key="6">
    <source>
        <dbReference type="PROSITE" id="PS50970"/>
    </source>
</evidence>
<dbReference type="InterPro" id="IPR003726">
    <property type="entry name" value="HCY_dom"/>
</dbReference>
<evidence type="ECO:0000256" key="2">
    <source>
        <dbReference type="ARBA" id="ARBA00022679"/>
    </source>
</evidence>
<dbReference type="GO" id="GO:0008898">
    <property type="term" value="F:S-adenosylmethionine-homocysteine S-methyltransferase activity"/>
    <property type="evidence" value="ECO:0007669"/>
    <property type="project" value="TreeGrafter"/>
</dbReference>
<evidence type="ECO:0000256" key="1">
    <source>
        <dbReference type="ARBA" id="ARBA00022603"/>
    </source>
</evidence>
<dbReference type="GO" id="GO:0032259">
    <property type="term" value="P:methylation"/>
    <property type="evidence" value="ECO:0007669"/>
    <property type="project" value="UniProtKB-KW"/>
</dbReference>
<dbReference type="Pfam" id="PF02574">
    <property type="entry name" value="S-methyl_trans"/>
    <property type="match status" value="1"/>
</dbReference>
<dbReference type="PROSITE" id="PS50970">
    <property type="entry name" value="HCY"/>
    <property type="match status" value="1"/>
</dbReference>